<proteinExistence type="predicted"/>
<feature type="chain" id="PRO_5038533795" description="ATP-dependent DNA helicase RecG" evidence="2">
    <location>
        <begin position="23"/>
        <end position="653"/>
    </location>
</feature>
<evidence type="ECO:0000313" key="4">
    <source>
        <dbReference type="Proteomes" id="UP000481583"/>
    </source>
</evidence>
<evidence type="ECO:0000256" key="1">
    <source>
        <dbReference type="SAM" id="MobiDB-lite"/>
    </source>
</evidence>
<reference evidence="3 4" key="1">
    <citation type="submission" date="2020-02" db="EMBL/GenBank/DDBJ databases">
        <title>Whole-genome analyses of novel actinobacteria.</title>
        <authorList>
            <person name="Sahin N."/>
        </authorList>
    </citation>
    <scope>NUCLEOTIDE SEQUENCE [LARGE SCALE GENOMIC DNA]</scope>
    <source>
        <strain evidence="3 4">A7024</strain>
    </source>
</reference>
<evidence type="ECO:0000256" key="2">
    <source>
        <dbReference type="SAM" id="SignalP"/>
    </source>
</evidence>
<feature type="region of interest" description="Disordered" evidence="1">
    <location>
        <begin position="596"/>
        <end position="624"/>
    </location>
</feature>
<sequence length="653" mass="70342">MRTWIPTALAAIVLGLAAPTQAEPAQASTAEGCDPIDPAACLLPFPNDWFTERDRSTDTGRRVAFADTATPANAAGKHIDPAEWNRSDGFSPGSPILAQVPGLDLKETGAAPLTDIGASLRRDAPVVLLDADTGRRHPYWAELDANATDRDRQALIIRPAENLREGHRYVVALRDLRTQDGDRIAATDTYRKILGRTLPKSDPLAARQAQQRPLLRDLARAGVHRKDLYLAWDFTVASERSLTERMLHIRDDSFEELGGKAPEHLVSEVKENAADDPIAREVRGLFNVPSYLDKPGGPTGSRFHYGSDGLPARLPGNTQVASFQCEIPRSALTKPARPALYGHGLLGREGEVGAGHLKKLAAEHNTVFCATKWIGMSDEDILSVAGQLGDLSGFAATPDRLQQGVLNTLWLGRLLTHEDGLRSADAFKGTLDPGAELGYYGNSQGGIMGGIFTAVSTDTTKSVLGVPAMNYSTLLNRSVDFDPFQELLDQAYPDKLDQQLGFALMQMLWDRGEANGYAAHMTRDPLPGTPRHQVLMHVAYGDHQVSPTAAEVEARTIGARIHTPAVAPGRNPDKVPYWGIRPLREPSGGSGIVIWDSGAPYQPLTNTPPTEGEDPHSDPRNSAAARAQIAEFLATGRIVDVCGDGPCTAAPAP</sequence>
<accession>A0A6G4U4D6</accession>
<keyword evidence="2" id="KW-0732">Signal</keyword>
<dbReference type="Proteomes" id="UP000481583">
    <property type="component" value="Unassembled WGS sequence"/>
</dbReference>
<organism evidence="3 4">
    <name type="scientific">Streptomyces coryli</name>
    <dbReference type="NCBI Taxonomy" id="1128680"/>
    <lineage>
        <taxon>Bacteria</taxon>
        <taxon>Bacillati</taxon>
        <taxon>Actinomycetota</taxon>
        <taxon>Actinomycetes</taxon>
        <taxon>Kitasatosporales</taxon>
        <taxon>Streptomycetaceae</taxon>
        <taxon>Streptomyces</taxon>
    </lineage>
</organism>
<evidence type="ECO:0008006" key="5">
    <source>
        <dbReference type="Google" id="ProtNLM"/>
    </source>
</evidence>
<dbReference type="RefSeq" id="WP_165239258.1">
    <property type="nucleotide sequence ID" value="NZ_JAAKZV010000085.1"/>
</dbReference>
<dbReference type="AlphaFoldDB" id="A0A6G4U4D6"/>
<comment type="caution">
    <text evidence="3">The sequence shown here is derived from an EMBL/GenBank/DDBJ whole genome shotgun (WGS) entry which is preliminary data.</text>
</comment>
<evidence type="ECO:0000313" key="3">
    <source>
        <dbReference type="EMBL" id="NGN66147.1"/>
    </source>
</evidence>
<feature type="signal peptide" evidence="2">
    <location>
        <begin position="1"/>
        <end position="22"/>
    </location>
</feature>
<name>A0A6G4U4D6_9ACTN</name>
<dbReference type="EMBL" id="JAAKZV010000085">
    <property type="protein sequence ID" value="NGN66147.1"/>
    <property type="molecule type" value="Genomic_DNA"/>
</dbReference>
<keyword evidence="4" id="KW-1185">Reference proteome</keyword>
<protein>
    <recommendedName>
        <fullName evidence="5">ATP-dependent DNA helicase RecG</fullName>
    </recommendedName>
</protein>
<gene>
    <name evidence="3" type="ORF">G5C51_19895</name>
</gene>